<dbReference type="OrthoDB" id="6022258at2759"/>
<dbReference type="InterPro" id="IPR001568">
    <property type="entry name" value="RNase_T2-like"/>
</dbReference>
<evidence type="ECO:0000256" key="3">
    <source>
        <dbReference type="SAM" id="MobiDB-lite"/>
    </source>
</evidence>
<reference evidence="4 5" key="1">
    <citation type="journal article" date="2018" name="Gigascience">
        <title>Genomes of trombidid mites reveal novel predicted allergens and laterally-transferred genes associated with secondary metabolism.</title>
        <authorList>
            <person name="Dong X."/>
            <person name="Chaisiri K."/>
            <person name="Xia D."/>
            <person name="Armstrong S.D."/>
            <person name="Fang Y."/>
            <person name="Donnelly M.J."/>
            <person name="Kadowaki T."/>
            <person name="McGarry J.W."/>
            <person name="Darby A.C."/>
            <person name="Makepeace B.L."/>
        </authorList>
    </citation>
    <scope>NUCLEOTIDE SEQUENCE [LARGE SCALE GENOMIC DNA]</scope>
    <source>
        <strain evidence="4">UoL-UT</strain>
    </source>
</reference>
<comment type="similarity">
    <text evidence="1 2">Belongs to the RNase T2 family.</text>
</comment>
<dbReference type="SUPFAM" id="SSF55895">
    <property type="entry name" value="Ribonuclease Rh-like"/>
    <property type="match status" value="1"/>
</dbReference>
<dbReference type="GO" id="GO:0003723">
    <property type="term" value="F:RNA binding"/>
    <property type="evidence" value="ECO:0007669"/>
    <property type="project" value="InterPro"/>
</dbReference>
<proteinExistence type="inferred from homology"/>
<evidence type="ECO:0000313" key="5">
    <source>
        <dbReference type="Proteomes" id="UP000288716"/>
    </source>
</evidence>
<feature type="region of interest" description="Disordered" evidence="3">
    <location>
        <begin position="129"/>
        <end position="153"/>
    </location>
</feature>
<name>A0A443SE87_9ACAR</name>
<dbReference type="GO" id="GO:0033897">
    <property type="term" value="F:ribonuclease T2 activity"/>
    <property type="evidence" value="ECO:0007669"/>
    <property type="project" value="InterPro"/>
</dbReference>
<organism evidence="4 5">
    <name type="scientific">Leptotrombidium deliense</name>
    <dbReference type="NCBI Taxonomy" id="299467"/>
    <lineage>
        <taxon>Eukaryota</taxon>
        <taxon>Metazoa</taxon>
        <taxon>Ecdysozoa</taxon>
        <taxon>Arthropoda</taxon>
        <taxon>Chelicerata</taxon>
        <taxon>Arachnida</taxon>
        <taxon>Acari</taxon>
        <taxon>Acariformes</taxon>
        <taxon>Trombidiformes</taxon>
        <taxon>Prostigmata</taxon>
        <taxon>Anystina</taxon>
        <taxon>Parasitengona</taxon>
        <taxon>Trombiculoidea</taxon>
        <taxon>Trombiculidae</taxon>
        <taxon>Leptotrombidium</taxon>
    </lineage>
</organism>
<dbReference type="Gene3D" id="3.90.730.10">
    <property type="entry name" value="Ribonuclease T2-like"/>
    <property type="match status" value="1"/>
</dbReference>
<comment type="caution">
    <text evidence="4">The sequence shown here is derived from an EMBL/GenBank/DDBJ whole genome shotgun (WGS) entry which is preliminary data.</text>
</comment>
<accession>A0A443SE87</accession>
<evidence type="ECO:0000256" key="1">
    <source>
        <dbReference type="ARBA" id="ARBA00007469"/>
    </source>
</evidence>
<dbReference type="STRING" id="299467.A0A443SE87"/>
<dbReference type="AlphaFoldDB" id="A0A443SE87"/>
<keyword evidence="5" id="KW-1185">Reference proteome</keyword>
<dbReference type="Pfam" id="PF00445">
    <property type="entry name" value="Ribonuclease_T2"/>
    <property type="match status" value="1"/>
</dbReference>
<dbReference type="EMBL" id="NCKV01003339">
    <property type="protein sequence ID" value="RWS25834.1"/>
    <property type="molecule type" value="Genomic_DNA"/>
</dbReference>
<evidence type="ECO:0000313" key="4">
    <source>
        <dbReference type="EMBL" id="RWS25834.1"/>
    </source>
</evidence>
<gene>
    <name evidence="4" type="ORF">B4U80_13036</name>
</gene>
<dbReference type="Proteomes" id="UP000288716">
    <property type="component" value="Unassembled WGS sequence"/>
</dbReference>
<dbReference type="InterPro" id="IPR036430">
    <property type="entry name" value="RNase_T2-like_sf"/>
</dbReference>
<dbReference type="VEuPathDB" id="VectorBase:LDEU006207"/>
<evidence type="ECO:0000256" key="2">
    <source>
        <dbReference type="RuleBase" id="RU004328"/>
    </source>
</evidence>
<protein>
    <submittedName>
        <fullName evidence="4">Uncharacterized protein</fullName>
    </submittedName>
</protein>
<sequence length="738" mass="85759">MNVSRALTPGSWTLRGLWADYYTTRKVRREAKKFWQQVSVQKLNSSALTNETLGLMRDSIPNTLHENLWSEAWDNHGTMISYFIPEFGPGPNEYFSAIHEMYLKRPIQHWLEDWSCLPNNNKFQLHENYEEQDANSIGDRRKRSAELGSEQNDVPTFESEMSQFRHGYIPMTGTGNREEMKIDPLTPLKLLVNPKPKSTPGSWKYKRFNSSDFVMLHSTHEVHIWRKTFTEEDEIFHFDLKRTLCSVGDTNEGEVLHSLFYTQRENFIETLHFAYVLNLPSGGYELRDYDISMEDCVHSRITKLDNRHPKSLKYVETDNLKSFVILYIDVHENPQIKCIDCRKRFETKLIEISVAYVTDLETFTINGDAFAAVAHKNGVDVYIIEEKVENSRWIDGRSILGVTDLISFRIGFKYFLGIATEMGPQHLLLWNDEKFIDEQLFDIKGVKQWDAIHIETCREDVILVFYSIGHEAPISLFIWNGNTHRFNLAIDDLRRTSPLKLDVRPFTQTFFVHNAVVNILYLDSNSDTRVIPLQTRLVPLADPVSVSVNYITKILTKIGERFKQQDLFVEKFKNLLKDAVRPDKDVHVLFPQVFNKIEVLRRTTLRDIKHVTNVIWKNSQLTLNDLSYTIGDLRKRLGHLKNEIGKIRSEMDDVVFRNVPSKIFGKVTFRGSVDIASINASNLIINEIANEPLSPILNNVYQIGRTNISANEKYKWIKFTQRCGSKTSRKQNQRESST</sequence>